<dbReference type="SUPFAM" id="SSF52047">
    <property type="entry name" value="RNI-like"/>
    <property type="match status" value="1"/>
</dbReference>
<dbReference type="OrthoDB" id="3250066at2759"/>
<dbReference type="InParanoid" id="A0A0C3AFR2"/>
<feature type="non-terminal residue" evidence="1">
    <location>
        <position position="537"/>
    </location>
</feature>
<feature type="non-terminal residue" evidence="1">
    <location>
        <position position="1"/>
    </location>
</feature>
<dbReference type="InterPro" id="IPR032675">
    <property type="entry name" value="LRR_dom_sf"/>
</dbReference>
<name>A0A0C3AFR2_9AGAM</name>
<dbReference type="Proteomes" id="UP000053989">
    <property type="component" value="Unassembled WGS sequence"/>
</dbReference>
<evidence type="ECO:0000313" key="1">
    <source>
        <dbReference type="EMBL" id="KIM63772.1"/>
    </source>
</evidence>
<dbReference type="HOGENOM" id="CLU_020999_1_2_1"/>
<reference evidence="1 2" key="1">
    <citation type="submission" date="2014-04" db="EMBL/GenBank/DDBJ databases">
        <authorList>
            <consortium name="DOE Joint Genome Institute"/>
            <person name="Kuo A."/>
            <person name="Kohler A."/>
            <person name="Nagy L.G."/>
            <person name="Floudas D."/>
            <person name="Copeland A."/>
            <person name="Barry K.W."/>
            <person name="Cichocki N."/>
            <person name="Veneault-Fourrey C."/>
            <person name="LaButti K."/>
            <person name="Lindquist E.A."/>
            <person name="Lipzen A."/>
            <person name="Lundell T."/>
            <person name="Morin E."/>
            <person name="Murat C."/>
            <person name="Sun H."/>
            <person name="Tunlid A."/>
            <person name="Henrissat B."/>
            <person name="Grigoriev I.V."/>
            <person name="Hibbett D.S."/>
            <person name="Martin F."/>
            <person name="Nordberg H.P."/>
            <person name="Cantor M.N."/>
            <person name="Hua S.X."/>
        </authorList>
    </citation>
    <scope>NUCLEOTIDE SEQUENCE [LARGE SCALE GENOMIC DNA]</scope>
    <source>
        <strain evidence="1 2">Foug A</strain>
    </source>
</reference>
<protein>
    <submittedName>
        <fullName evidence="1">Uncharacterized protein</fullName>
    </submittedName>
</protein>
<dbReference type="EMBL" id="KN822032">
    <property type="protein sequence ID" value="KIM63772.1"/>
    <property type="molecule type" value="Genomic_DNA"/>
</dbReference>
<sequence>ILQNNSFVPLPNGPCRINQLPPEILSIIFKHGVDDSDSPEPEDLFEQEQVFCDDEKSSSVLPEWSAGGDFATRQARLVEQEHGSYHDETSTVTSEILSFELLISHVCRHWRNIALETPSLWTNISVTNTACLPYERVVTYLERSKSLPLDICIAGGVMQLPSIEADNFEALLTLLVPHLSRWASIQVTVWRYDYIYAFFKAVSGPSVPPATRLEELKLVCNSELGPLATAQDPKFFDHFILFGGTAPLLRTLVLFGVSIDWSQGWLQSAPNLQTLHLACHKMHFRPSCKAFSAILLGAPKLQTLKLEESGPFNYTMEPLLLPNLLELDFRDQVPLEIIWLLRGLCTPMLKILTLNFSAETPQSYSYLVAQLVGPATQVPPSSIGQPCSLLRSLETLNIESLPCSPDSAEMLYRELVNLKVLKFSRLHTPQSFWDLLSPWQPDVSGGLDFLAPKWAQAGSIVIYLPSLKDLFLSGVTIFELPALVMERRDAGVPLRSISMKRYYWTRLSDEVWLRDNLEKFEITEAESDSDEESVSDI</sequence>
<accession>A0A0C3AFR2</accession>
<dbReference type="Gene3D" id="3.80.10.10">
    <property type="entry name" value="Ribonuclease Inhibitor"/>
    <property type="match status" value="1"/>
</dbReference>
<organism evidence="1 2">
    <name type="scientific">Scleroderma citrinum Foug A</name>
    <dbReference type="NCBI Taxonomy" id="1036808"/>
    <lineage>
        <taxon>Eukaryota</taxon>
        <taxon>Fungi</taxon>
        <taxon>Dikarya</taxon>
        <taxon>Basidiomycota</taxon>
        <taxon>Agaricomycotina</taxon>
        <taxon>Agaricomycetes</taxon>
        <taxon>Agaricomycetidae</taxon>
        <taxon>Boletales</taxon>
        <taxon>Sclerodermatineae</taxon>
        <taxon>Sclerodermataceae</taxon>
        <taxon>Scleroderma</taxon>
    </lineage>
</organism>
<dbReference type="AlphaFoldDB" id="A0A0C3AFR2"/>
<dbReference type="Gene3D" id="1.20.1280.50">
    <property type="match status" value="1"/>
</dbReference>
<reference evidence="2" key="2">
    <citation type="submission" date="2015-01" db="EMBL/GenBank/DDBJ databases">
        <title>Evolutionary Origins and Diversification of the Mycorrhizal Mutualists.</title>
        <authorList>
            <consortium name="DOE Joint Genome Institute"/>
            <consortium name="Mycorrhizal Genomics Consortium"/>
            <person name="Kohler A."/>
            <person name="Kuo A."/>
            <person name="Nagy L.G."/>
            <person name="Floudas D."/>
            <person name="Copeland A."/>
            <person name="Barry K.W."/>
            <person name="Cichocki N."/>
            <person name="Veneault-Fourrey C."/>
            <person name="LaButti K."/>
            <person name="Lindquist E.A."/>
            <person name="Lipzen A."/>
            <person name="Lundell T."/>
            <person name="Morin E."/>
            <person name="Murat C."/>
            <person name="Riley R."/>
            <person name="Ohm R."/>
            <person name="Sun H."/>
            <person name="Tunlid A."/>
            <person name="Henrissat B."/>
            <person name="Grigoriev I.V."/>
            <person name="Hibbett D.S."/>
            <person name="Martin F."/>
        </authorList>
    </citation>
    <scope>NUCLEOTIDE SEQUENCE [LARGE SCALE GENOMIC DNA]</scope>
    <source>
        <strain evidence="2">Foug A</strain>
    </source>
</reference>
<keyword evidence="2" id="KW-1185">Reference proteome</keyword>
<gene>
    <name evidence="1" type="ORF">SCLCIDRAFT_87433</name>
</gene>
<proteinExistence type="predicted"/>
<evidence type="ECO:0000313" key="2">
    <source>
        <dbReference type="Proteomes" id="UP000053989"/>
    </source>
</evidence>
<dbReference type="STRING" id="1036808.A0A0C3AFR2"/>